<dbReference type="EMBL" id="BAABME010018524">
    <property type="protein sequence ID" value="GAA0154132.1"/>
    <property type="molecule type" value="Genomic_DNA"/>
</dbReference>
<gene>
    <name evidence="2" type="ORF">LIER_37807</name>
</gene>
<sequence length="316" mass="34684">MCSSGYVFPVNMVKVGTFTPTGMAALLILGEKGDKPASSVWVPLHICPATLSVRGSICFCNEAILPPSHEHFPPHLVSEPPDERDALLRGRRSSLPGEQVRSIGRRKQRKEARVSSSVLARGTFKWVIHIQRMLRSLNESAILKKYVASFGTVCGDPKNPLCEVVASGQQQPHTSAPHPDYQHAPLAPEVEAIFQQRLPKERAAWEQERGSQEYPSSRHETQYSHESDESPAMPEDEVNNTSTILEKRKNKSAAPSQVPAPQVDPAVVALQQQLNDLKKLMASVIQTGSIPSATMTKIPFTDMLDSVALPSGFKLP</sequence>
<feature type="compositionally biased region" description="Basic and acidic residues" evidence="1">
    <location>
        <begin position="203"/>
        <end position="228"/>
    </location>
</feature>
<proteinExistence type="predicted"/>
<evidence type="ECO:0000256" key="1">
    <source>
        <dbReference type="SAM" id="MobiDB-lite"/>
    </source>
</evidence>
<keyword evidence="3" id="KW-1185">Reference proteome</keyword>
<protein>
    <submittedName>
        <fullName evidence="2">Uncharacterized protein</fullName>
    </submittedName>
</protein>
<reference evidence="2 3" key="1">
    <citation type="submission" date="2024-01" db="EMBL/GenBank/DDBJ databases">
        <title>The complete chloroplast genome sequence of Lithospermum erythrorhizon: insights into the phylogenetic relationship among Boraginaceae species and the maternal lineages of purple gromwells.</title>
        <authorList>
            <person name="Okada T."/>
            <person name="Watanabe K."/>
        </authorList>
    </citation>
    <scope>NUCLEOTIDE SEQUENCE [LARGE SCALE GENOMIC DNA]</scope>
</reference>
<dbReference type="AlphaFoldDB" id="A0AAV3PQV3"/>
<evidence type="ECO:0000313" key="2">
    <source>
        <dbReference type="EMBL" id="GAA0154132.1"/>
    </source>
</evidence>
<dbReference type="Proteomes" id="UP001454036">
    <property type="component" value="Unassembled WGS sequence"/>
</dbReference>
<feature type="region of interest" description="Disordered" evidence="1">
    <location>
        <begin position="203"/>
        <end position="237"/>
    </location>
</feature>
<comment type="caution">
    <text evidence="2">The sequence shown here is derived from an EMBL/GenBank/DDBJ whole genome shotgun (WGS) entry which is preliminary data.</text>
</comment>
<evidence type="ECO:0000313" key="3">
    <source>
        <dbReference type="Proteomes" id="UP001454036"/>
    </source>
</evidence>
<accession>A0AAV3PQV3</accession>
<name>A0AAV3PQV3_LITER</name>
<organism evidence="2 3">
    <name type="scientific">Lithospermum erythrorhizon</name>
    <name type="common">Purple gromwell</name>
    <name type="synonym">Lithospermum officinale var. erythrorhizon</name>
    <dbReference type="NCBI Taxonomy" id="34254"/>
    <lineage>
        <taxon>Eukaryota</taxon>
        <taxon>Viridiplantae</taxon>
        <taxon>Streptophyta</taxon>
        <taxon>Embryophyta</taxon>
        <taxon>Tracheophyta</taxon>
        <taxon>Spermatophyta</taxon>
        <taxon>Magnoliopsida</taxon>
        <taxon>eudicotyledons</taxon>
        <taxon>Gunneridae</taxon>
        <taxon>Pentapetalae</taxon>
        <taxon>asterids</taxon>
        <taxon>lamiids</taxon>
        <taxon>Boraginales</taxon>
        <taxon>Boraginaceae</taxon>
        <taxon>Boraginoideae</taxon>
        <taxon>Lithospermeae</taxon>
        <taxon>Lithospermum</taxon>
    </lineage>
</organism>